<evidence type="ECO:0000256" key="2">
    <source>
        <dbReference type="PIRNR" id="PIRNR005897"/>
    </source>
</evidence>
<dbReference type="PANTHER" id="PTHR44591">
    <property type="entry name" value="STRESS RESPONSE REGULATOR PROTEIN 1"/>
    <property type="match status" value="1"/>
</dbReference>
<dbReference type="InterPro" id="IPR025497">
    <property type="entry name" value="PatA-like_N"/>
</dbReference>
<dbReference type="Gene3D" id="3.40.50.2300">
    <property type="match status" value="1"/>
</dbReference>
<accession>A0A951QM38</accession>
<comment type="induction">
    <text evidence="2">By nitrogen starvation.</text>
</comment>
<gene>
    <name evidence="5" type="ORF">KME60_13900</name>
</gene>
<dbReference type="SMART" id="SM00448">
    <property type="entry name" value="REC"/>
    <property type="match status" value="1"/>
</dbReference>
<protein>
    <recommendedName>
        <fullName evidence="2">Protein PatA</fullName>
    </recommendedName>
</protein>
<feature type="modified residue" description="4-aspartylphosphate" evidence="3">
    <location>
        <position position="292"/>
    </location>
</feature>
<dbReference type="InterPro" id="IPR050595">
    <property type="entry name" value="Bact_response_regulator"/>
</dbReference>
<dbReference type="Pfam" id="PF14332">
    <property type="entry name" value="DUF4388"/>
    <property type="match status" value="1"/>
</dbReference>
<reference evidence="5" key="2">
    <citation type="journal article" date="2022" name="Microbiol. Resour. Announc.">
        <title>Metagenome Sequencing to Explore Phylogenomics of Terrestrial Cyanobacteria.</title>
        <authorList>
            <person name="Ward R.D."/>
            <person name="Stajich J.E."/>
            <person name="Johansen J.R."/>
            <person name="Huntemann M."/>
            <person name="Clum A."/>
            <person name="Foster B."/>
            <person name="Foster B."/>
            <person name="Roux S."/>
            <person name="Palaniappan K."/>
            <person name="Varghese N."/>
            <person name="Mukherjee S."/>
            <person name="Reddy T.B.K."/>
            <person name="Daum C."/>
            <person name="Copeland A."/>
            <person name="Chen I.A."/>
            <person name="Ivanova N.N."/>
            <person name="Kyrpides N.C."/>
            <person name="Shapiro N."/>
            <person name="Eloe-Fadrosh E.A."/>
            <person name="Pietrasiak N."/>
        </authorList>
    </citation>
    <scope>NUCLEOTIDE SEQUENCE</scope>
    <source>
        <strain evidence="5">GSE-NOS-MK-12-04C</strain>
    </source>
</reference>
<dbReference type="GO" id="GO:0030428">
    <property type="term" value="C:cell septum"/>
    <property type="evidence" value="ECO:0007669"/>
    <property type="project" value="UniProtKB-SubCell"/>
</dbReference>
<dbReference type="GO" id="GO:0000160">
    <property type="term" value="P:phosphorelay signal transduction system"/>
    <property type="evidence" value="ECO:0007669"/>
    <property type="project" value="UniProtKB-KW"/>
</dbReference>
<comment type="subcellular location">
    <subcellularLocation>
        <location evidence="2">Cell septum</location>
    </subcellularLocation>
</comment>
<dbReference type="InterPro" id="IPR024186">
    <property type="entry name" value="Sig_transdc_resp-reg_PatA"/>
</dbReference>
<evidence type="ECO:0000256" key="3">
    <source>
        <dbReference type="PROSITE-ProRule" id="PRU00169"/>
    </source>
</evidence>
<dbReference type="PROSITE" id="PS50110">
    <property type="entry name" value="RESPONSE_REGULATORY"/>
    <property type="match status" value="1"/>
</dbReference>
<dbReference type="Proteomes" id="UP000729701">
    <property type="component" value="Unassembled WGS sequence"/>
</dbReference>
<sequence>MSTGNFGRHKFLQQKDPILLLEKISQHYFKGSLQVLSDSQSLALYFEDGKLIYACQSNSMWNLFYQKLEQLCPTFYELSNQLLDQLRALFDSQKNDEIGDRPDYLAICWLVEQQYLNPLQAGKLIEEIALGVLDSFLKLRDGIYKFIPESLSDYLPKFCHLDISLLARRCQLRSINLTNITNVTQPVNHHQVGLFGLGQQQLVMERQLVANSTNGSGVITQEVEYTSINNNEKDKKTKQKLYKVLCIDDSPIILKAIKNFLNEELFTVISVQDPLKALMQILHNKPDLILLDISMPKLDGYEVCSLLRKHPIFRSTPIVMVTGRTGFIDKARAKIVKSSGYLTKPFSKADLLKVVFSQIRD</sequence>
<comment type="function">
    <text evidence="2">Controls heterocyst pattern formation.</text>
</comment>
<evidence type="ECO:0000313" key="5">
    <source>
        <dbReference type="EMBL" id="MBW4668480.1"/>
    </source>
</evidence>
<dbReference type="PIRSF" id="PIRSF005897">
    <property type="entry name" value="RR_PatA"/>
    <property type="match status" value="1"/>
</dbReference>
<dbReference type="Pfam" id="PF00072">
    <property type="entry name" value="Response_reg"/>
    <property type="match status" value="1"/>
</dbReference>
<keyword evidence="2" id="KW-0364">Heterocyst</keyword>
<dbReference type="GO" id="GO:0043158">
    <property type="term" value="P:heterocyst development"/>
    <property type="evidence" value="ECO:0007669"/>
    <property type="project" value="UniProtKB-KW"/>
</dbReference>
<organism evidence="5 6">
    <name type="scientific">Cyanomargarita calcarea GSE-NOS-MK-12-04C</name>
    <dbReference type="NCBI Taxonomy" id="2839659"/>
    <lineage>
        <taxon>Bacteria</taxon>
        <taxon>Bacillati</taxon>
        <taxon>Cyanobacteriota</taxon>
        <taxon>Cyanophyceae</taxon>
        <taxon>Nostocales</taxon>
        <taxon>Cyanomargaritaceae</taxon>
        <taxon>Cyanomargarita</taxon>
    </lineage>
</organism>
<keyword evidence="1 3" id="KW-0597">Phosphoprotein</keyword>
<dbReference type="EMBL" id="JAHHGZ010000013">
    <property type="protein sequence ID" value="MBW4668480.1"/>
    <property type="molecule type" value="Genomic_DNA"/>
</dbReference>
<dbReference type="SUPFAM" id="SSF52172">
    <property type="entry name" value="CheY-like"/>
    <property type="match status" value="1"/>
</dbReference>
<dbReference type="PANTHER" id="PTHR44591:SF23">
    <property type="entry name" value="CHEY SUBFAMILY"/>
    <property type="match status" value="1"/>
</dbReference>
<name>A0A951QM38_9CYAN</name>
<dbReference type="AlphaFoldDB" id="A0A951QM38"/>
<evidence type="ECO:0000259" key="4">
    <source>
        <dbReference type="PROSITE" id="PS50110"/>
    </source>
</evidence>
<evidence type="ECO:0000256" key="1">
    <source>
        <dbReference type="ARBA" id="ARBA00022553"/>
    </source>
</evidence>
<dbReference type="InterPro" id="IPR011006">
    <property type="entry name" value="CheY-like_superfamily"/>
</dbReference>
<dbReference type="InterPro" id="IPR001789">
    <property type="entry name" value="Sig_transdc_resp-reg_receiver"/>
</dbReference>
<keyword evidence="2" id="KW-0902">Two-component regulatory system</keyword>
<evidence type="ECO:0000313" key="6">
    <source>
        <dbReference type="Proteomes" id="UP000729701"/>
    </source>
</evidence>
<comment type="caution">
    <text evidence="5">The sequence shown here is derived from an EMBL/GenBank/DDBJ whole genome shotgun (WGS) entry which is preliminary data.</text>
</comment>
<feature type="domain" description="Response regulatory" evidence="4">
    <location>
        <begin position="243"/>
        <end position="359"/>
    </location>
</feature>
<proteinExistence type="evidence at transcript level"/>
<reference evidence="5" key="1">
    <citation type="submission" date="2021-05" db="EMBL/GenBank/DDBJ databases">
        <authorList>
            <person name="Pietrasiak N."/>
            <person name="Ward R."/>
            <person name="Stajich J.E."/>
            <person name="Kurbessoian T."/>
        </authorList>
    </citation>
    <scope>NUCLEOTIDE SEQUENCE</scope>
    <source>
        <strain evidence="5">GSE-NOS-MK-12-04C</strain>
    </source>
</reference>